<organism evidence="12 13">
    <name type="scientific">Acidithiobacillus caldus</name>
    <dbReference type="NCBI Taxonomy" id="33059"/>
    <lineage>
        <taxon>Bacteria</taxon>
        <taxon>Pseudomonadati</taxon>
        <taxon>Pseudomonadota</taxon>
        <taxon>Acidithiobacillia</taxon>
        <taxon>Acidithiobacillales</taxon>
        <taxon>Acidithiobacillaceae</taxon>
        <taxon>Acidithiobacillus</taxon>
    </lineage>
</organism>
<dbReference type="Proteomes" id="UP000175616">
    <property type="component" value="Unassembled WGS sequence"/>
</dbReference>
<dbReference type="InterPro" id="IPR006483">
    <property type="entry name" value="CRISPR-assoc_Cas3_HD"/>
</dbReference>
<feature type="region of interest" description="Disordered" evidence="10">
    <location>
        <begin position="669"/>
        <end position="689"/>
    </location>
</feature>
<dbReference type="SUPFAM" id="SSF52540">
    <property type="entry name" value="P-loop containing nucleoside triphosphate hydrolases"/>
    <property type="match status" value="1"/>
</dbReference>
<dbReference type="PROSITE" id="PS51643">
    <property type="entry name" value="HD_CAS3"/>
    <property type="match status" value="1"/>
</dbReference>
<dbReference type="InterPro" id="IPR014001">
    <property type="entry name" value="Helicase_ATP-bd"/>
</dbReference>
<dbReference type="CDD" id="cd09641">
    <property type="entry name" value="Cas3''_I"/>
    <property type="match status" value="1"/>
</dbReference>
<dbReference type="GO" id="GO:0046872">
    <property type="term" value="F:metal ion binding"/>
    <property type="evidence" value="ECO:0007669"/>
    <property type="project" value="UniProtKB-KW"/>
</dbReference>
<sequence length="917" mass="102629">MTPPREIFYRYWGKAGTEADDGHHLLVYHCLDVAACGIMLLRWIPTWRKLLERLSGLSSEEIKTRLLVNLALHDLGKFATAFQNLRPDLLQRLQERQSDKCYSERHDTLGWLLWREKLQSQFLAAEPGRSRRRGSSNPGVDSWMQAVTGHHGEPPADVKTILRHHFDADDIEAARAFVSEILELAGVETFPMPPDGNAKAASWWLAGLAVLADWLGSNTLFFPYRDTAVPLSDYWSMALSQAERAVNATGLVAGQTSPHFGLKDCFAEPPPEFQPTPLQDWAQRAKIEPGPSLFILEDVTGAGKTEAALMLAWRLLHTNQGTGMYFGLPTMATANGMYQRLGGGEPPVYARLFGEQHLPSLVLAHGQADLVEGFRASILPFDTDEPDYGDGTVPAGPRCNAWLSDNRKKALLAEVGVGTIDQALLGVLPARHQSLRLLGLLGKVLIVDEVHACDAYMNRLLEELLRAHAHAGGSAILLSATLPYGQKKRLVQAFATGAGYDPINLLANDDYPLATCLVRGQIEQQAVNTRPDVARRMAVRFVEEESAVETLLQKTIAKDQCACWICNTVDDARSRFERLSADHPDWRIDLFHARFTLHDRLRIEQQVLRDFGKDSGPHERHRRILIATQVVEQSLDLDFDELISDLAPVDLILQRAGRLRRHKRDRIGQRVDGPDQRGTPTLTVLAPPWTDDPDPHWLRNALPGTAAVYRDEDARLWLAMKRLHESGGFTMPADARALIEGVYGVDPFDDDIPTGLREKAIDSEGEDKGRRSIAELKTLHIEDGYRRQGAWLDEDSAPTRLGEPTTTLWLARWQDGRLLPLHGDDPTDTRAWQLSSLTVRRALIAGEVIPSGASQDIWEAQKRHLPGKGRWGVLMSLHSTDGLWHGTARTERGKTMKWVYNHERGFYPHSDQRRIGK</sequence>
<reference evidence="12 13" key="1">
    <citation type="submission" date="2016-06" db="EMBL/GenBank/DDBJ databases">
        <title>Gene turnover analysis identifies the evolutionary adaptation of the extremophile Acidithiobacillus caldus.</title>
        <authorList>
            <person name="Zhang X."/>
        </authorList>
    </citation>
    <scope>NUCLEOTIDE SEQUENCE [LARGE SCALE GENOMIC DNA]</scope>
    <source>
        <strain evidence="12 13">DX</strain>
    </source>
</reference>
<evidence type="ECO:0000256" key="10">
    <source>
        <dbReference type="SAM" id="MobiDB-lite"/>
    </source>
</evidence>
<dbReference type="NCBIfam" id="TIGR01587">
    <property type="entry name" value="cas3_core"/>
    <property type="match status" value="1"/>
</dbReference>
<comment type="similarity">
    <text evidence="2">In the central section; belongs to the CRISPR-associated helicase Cas3 family.</text>
</comment>
<evidence type="ECO:0000256" key="6">
    <source>
        <dbReference type="ARBA" id="ARBA00022801"/>
    </source>
</evidence>
<evidence type="ECO:0000256" key="7">
    <source>
        <dbReference type="ARBA" id="ARBA00022806"/>
    </source>
</evidence>
<dbReference type="Pfam" id="PF18019">
    <property type="entry name" value="Cas3_HD"/>
    <property type="match status" value="1"/>
</dbReference>
<evidence type="ECO:0000256" key="3">
    <source>
        <dbReference type="ARBA" id="ARBA00022722"/>
    </source>
</evidence>
<dbReference type="GO" id="GO:0003723">
    <property type="term" value="F:RNA binding"/>
    <property type="evidence" value="ECO:0007669"/>
    <property type="project" value="TreeGrafter"/>
</dbReference>
<dbReference type="InterPro" id="IPR027417">
    <property type="entry name" value="P-loop_NTPase"/>
</dbReference>
<keyword evidence="9" id="KW-0051">Antiviral defense</keyword>
<name>A0A1E7YMP9_9PROT</name>
<dbReference type="InterPro" id="IPR054712">
    <property type="entry name" value="Cas3-like_dom"/>
</dbReference>
<evidence type="ECO:0000256" key="4">
    <source>
        <dbReference type="ARBA" id="ARBA00022723"/>
    </source>
</evidence>
<accession>A0A1E7YMP9</accession>
<dbReference type="EMBL" id="LZYE01000211">
    <property type="protein sequence ID" value="OFC35078.1"/>
    <property type="molecule type" value="Genomic_DNA"/>
</dbReference>
<evidence type="ECO:0000256" key="9">
    <source>
        <dbReference type="ARBA" id="ARBA00023118"/>
    </source>
</evidence>
<protein>
    <recommendedName>
        <fullName evidence="11">HD Cas3-type domain-containing protein</fullName>
    </recommendedName>
</protein>
<gene>
    <name evidence="12" type="ORF">BAE27_08190</name>
</gene>
<keyword evidence="4" id="KW-0479">Metal-binding</keyword>
<dbReference type="GO" id="GO:0051607">
    <property type="term" value="P:defense response to virus"/>
    <property type="evidence" value="ECO:0007669"/>
    <property type="project" value="UniProtKB-KW"/>
</dbReference>
<comment type="caution">
    <text evidence="12">The sequence shown here is derived from an EMBL/GenBank/DDBJ whole genome shotgun (WGS) entry which is preliminary data.</text>
</comment>
<keyword evidence="3" id="KW-0540">Nuclease</keyword>
<dbReference type="GO" id="GO:0003724">
    <property type="term" value="F:RNA helicase activity"/>
    <property type="evidence" value="ECO:0007669"/>
    <property type="project" value="TreeGrafter"/>
</dbReference>
<dbReference type="NCBIfam" id="TIGR01596">
    <property type="entry name" value="cas3_HD"/>
    <property type="match status" value="1"/>
</dbReference>
<keyword evidence="5" id="KW-0547">Nucleotide-binding</keyword>
<feature type="domain" description="HD Cas3-type" evidence="11">
    <location>
        <begin position="19"/>
        <end position="215"/>
    </location>
</feature>
<dbReference type="SMART" id="SM00487">
    <property type="entry name" value="DEXDc"/>
    <property type="match status" value="1"/>
</dbReference>
<dbReference type="AlphaFoldDB" id="A0A1E7YMP9"/>
<keyword evidence="7" id="KW-0347">Helicase</keyword>
<evidence type="ECO:0000313" key="12">
    <source>
        <dbReference type="EMBL" id="OFC35078.1"/>
    </source>
</evidence>
<dbReference type="InterPro" id="IPR038257">
    <property type="entry name" value="CRISPR-assoc_Cas3_HD_sf"/>
</dbReference>
<dbReference type="Gene3D" id="1.10.3210.30">
    <property type="match status" value="1"/>
</dbReference>
<evidence type="ECO:0000256" key="5">
    <source>
        <dbReference type="ARBA" id="ARBA00022741"/>
    </source>
</evidence>
<evidence type="ECO:0000256" key="8">
    <source>
        <dbReference type="ARBA" id="ARBA00022840"/>
    </source>
</evidence>
<keyword evidence="8" id="KW-0067">ATP-binding</keyword>
<keyword evidence="6" id="KW-0378">Hydrolase</keyword>
<comment type="similarity">
    <text evidence="1">In the N-terminal section; belongs to the CRISPR-associated nuclease Cas3-HD family.</text>
</comment>
<dbReference type="Pfam" id="PF22590">
    <property type="entry name" value="Cas3-like_C_2"/>
    <property type="match status" value="1"/>
</dbReference>
<evidence type="ECO:0000313" key="13">
    <source>
        <dbReference type="Proteomes" id="UP000175616"/>
    </source>
</evidence>
<evidence type="ECO:0000256" key="1">
    <source>
        <dbReference type="ARBA" id="ARBA00006847"/>
    </source>
</evidence>
<evidence type="ECO:0000256" key="2">
    <source>
        <dbReference type="ARBA" id="ARBA00009046"/>
    </source>
</evidence>
<dbReference type="GO" id="GO:0004518">
    <property type="term" value="F:nuclease activity"/>
    <property type="evidence" value="ECO:0007669"/>
    <property type="project" value="UniProtKB-KW"/>
</dbReference>
<dbReference type="PANTHER" id="PTHR47963">
    <property type="entry name" value="DEAD-BOX ATP-DEPENDENT RNA HELICASE 47, MITOCHONDRIAL"/>
    <property type="match status" value="1"/>
</dbReference>
<dbReference type="Gene3D" id="3.40.50.300">
    <property type="entry name" value="P-loop containing nucleotide triphosphate hydrolases"/>
    <property type="match status" value="2"/>
</dbReference>
<dbReference type="RefSeq" id="WP_070114297.1">
    <property type="nucleotide sequence ID" value="NZ_LZYE01000211.1"/>
</dbReference>
<dbReference type="InterPro" id="IPR006474">
    <property type="entry name" value="Helicase_Cas3_CRISPR-ass_core"/>
</dbReference>
<dbReference type="PANTHER" id="PTHR47963:SF9">
    <property type="entry name" value="CRISPR-ASSOCIATED ENDONUCLEASE_HELICASE CAS3"/>
    <property type="match status" value="1"/>
</dbReference>
<dbReference type="InterPro" id="IPR050547">
    <property type="entry name" value="DEAD_box_RNA_helicases"/>
</dbReference>
<proteinExistence type="inferred from homology"/>
<dbReference type="GO" id="GO:0016787">
    <property type="term" value="F:hydrolase activity"/>
    <property type="evidence" value="ECO:0007669"/>
    <property type="project" value="UniProtKB-KW"/>
</dbReference>
<dbReference type="GO" id="GO:0005524">
    <property type="term" value="F:ATP binding"/>
    <property type="evidence" value="ECO:0007669"/>
    <property type="project" value="UniProtKB-KW"/>
</dbReference>
<evidence type="ECO:0000259" key="11">
    <source>
        <dbReference type="PROSITE" id="PS51643"/>
    </source>
</evidence>